<sequence length="433" mass="47840">MSTAVKLNVPPQGQKITIQNGKLNVPDQPIIPFIEGDGTGPDIWRASVRVLDAAVQKAYGGKRKIHWMEVYAGQKSNDMFNTWLPDETVQACRDYLVSIKGPLTTPIGGGIRSLNVALRQMLDLYVCLRPVRWFKGVPSPVRTPDRVDMTIFRENTEDIYAGIEFEAGSADNKKFLEAFKAAFPKQFAKIRFPETSGIGIKPVSQEGTERLFRSAIEYAIVNKRKSVTIVHKGNIMKFTEGAFRNWAYALAEKEFADQVYTWDQWERTKAAKGEKAANEEQDAAKKAGKIIIKDAIADITLQQVLTRPEEFDVIATMNLNGDYLSDALAAQVGGIGIAPGGNINYVTGHAVFEATHGTAPKYANLDKVNPGSVILSGEMMLRYMGWTEAADAIISAMDKTIGQKTVTYDFARLMEGAKEVKCSEFGDALIRNL</sequence>
<keyword evidence="8" id="KW-0560">Oxidoreductase</keyword>
<comment type="caution">
    <text evidence="13">The sequence shown here is derived from an EMBL/GenBank/DDBJ whole genome shotgun (WGS) entry which is preliminary data.</text>
</comment>
<dbReference type="InterPro" id="IPR004439">
    <property type="entry name" value="Isocitrate_DH_NADP_dimer_prok"/>
</dbReference>
<protein>
    <recommendedName>
        <fullName evidence="11">Isocitrate dehydrogenase [NADP]</fullName>
        <ecNumber evidence="11">1.1.1.42</ecNumber>
    </recommendedName>
</protein>
<dbReference type="Proteomes" id="UP000661077">
    <property type="component" value="Unassembled WGS sequence"/>
</dbReference>
<evidence type="ECO:0000256" key="11">
    <source>
        <dbReference type="RuleBase" id="RU004446"/>
    </source>
</evidence>
<feature type="domain" description="Isopropylmalate dehydrogenase-like" evidence="12">
    <location>
        <begin position="30"/>
        <end position="429"/>
    </location>
</feature>
<evidence type="ECO:0000313" key="13">
    <source>
        <dbReference type="EMBL" id="MBM0107886.1"/>
    </source>
</evidence>
<evidence type="ECO:0000256" key="5">
    <source>
        <dbReference type="ARBA" id="ARBA00022723"/>
    </source>
</evidence>
<evidence type="ECO:0000256" key="2">
    <source>
        <dbReference type="ARBA" id="ARBA00011738"/>
    </source>
</evidence>
<evidence type="ECO:0000256" key="1">
    <source>
        <dbReference type="ARBA" id="ARBA00007769"/>
    </source>
</evidence>
<proteinExistence type="inferred from homology"/>
<dbReference type="EMBL" id="JAEVLS010000006">
    <property type="protein sequence ID" value="MBM0107886.1"/>
    <property type="molecule type" value="Genomic_DNA"/>
</dbReference>
<reference evidence="13 14" key="1">
    <citation type="journal article" date="2021" name="Int. J. Syst. Evol. Microbiol.">
        <title>Steroidobacter gossypii sp. nov., isolated from soil of cotton cropping field.</title>
        <authorList>
            <person name="Huang R."/>
            <person name="Yang S."/>
            <person name="Zhen C."/>
            <person name="Liu W."/>
        </authorList>
    </citation>
    <scope>NUCLEOTIDE SEQUENCE [LARGE SCALE GENOMIC DNA]</scope>
    <source>
        <strain evidence="13 14">S1-65</strain>
    </source>
</reference>
<comment type="catalytic activity">
    <reaction evidence="10">
        <text>D-threo-isocitrate + NADP(+) = 2-oxoglutarate + CO2 + NADPH</text>
        <dbReference type="Rhea" id="RHEA:19629"/>
        <dbReference type="ChEBI" id="CHEBI:15562"/>
        <dbReference type="ChEBI" id="CHEBI:16526"/>
        <dbReference type="ChEBI" id="CHEBI:16810"/>
        <dbReference type="ChEBI" id="CHEBI:57783"/>
        <dbReference type="ChEBI" id="CHEBI:58349"/>
        <dbReference type="EC" id="1.1.1.42"/>
    </reaction>
</comment>
<evidence type="ECO:0000313" key="14">
    <source>
        <dbReference type="Proteomes" id="UP000661077"/>
    </source>
</evidence>
<evidence type="ECO:0000256" key="4">
    <source>
        <dbReference type="ARBA" id="ARBA00022532"/>
    </source>
</evidence>
<gene>
    <name evidence="13" type="primary">icd</name>
    <name evidence="13" type="ORF">JM946_24395</name>
</gene>
<evidence type="ECO:0000256" key="10">
    <source>
        <dbReference type="ARBA" id="ARBA00023554"/>
    </source>
</evidence>
<dbReference type="PROSITE" id="PS00470">
    <property type="entry name" value="IDH_IMDH"/>
    <property type="match status" value="1"/>
</dbReference>
<evidence type="ECO:0000259" key="12">
    <source>
        <dbReference type="SMART" id="SM01329"/>
    </source>
</evidence>
<keyword evidence="9 11" id="KW-0464">Manganese</keyword>
<dbReference type="PANTHER" id="PTHR43504:SF1">
    <property type="entry name" value="ISOCITRATE DEHYDROGENASE [NADP]"/>
    <property type="match status" value="1"/>
</dbReference>
<accession>A0ABS1X3T5</accession>
<name>A0ABS1X3T5_9GAMM</name>
<evidence type="ECO:0000256" key="9">
    <source>
        <dbReference type="ARBA" id="ARBA00023211"/>
    </source>
</evidence>
<evidence type="ECO:0000256" key="7">
    <source>
        <dbReference type="ARBA" id="ARBA00022857"/>
    </source>
</evidence>
<keyword evidence="3 11" id="KW-0329">Glyoxylate bypass</keyword>
<dbReference type="InterPro" id="IPR024084">
    <property type="entry name" value="IsoPropMal-DH-like_dom"/>
</dbReference>
<evidence type="ECO:0000256" key="6">
    <source>
        <dbReference type="ARBA" id="ARBA00022842"/>
    </source>
</evidence>
<keyword evidence="14" id="KW-1185">Reference proteome</keyword>
<comment type="similarity">
    <text evidence="1">Belongs to the isocitrate and isopropylmalate dehydrogenases family.</text>
</comment>
<dbReference type="InterPro" id="IPR019818">
    <property type="entry name" value="IsoCit/isopropylmalate_DH_CS"/>
</dbReference>
<organism evidence="13 14">
    <name type="scientific">Steroidobacter gossypii</name>
    <dbReference type="NCBI Taxonomy" id="2805490"/>
    <lineage>
        <taxon>Bacteria</taxon>
        <taxon>Pseudomonadati</taxon>
        <taxon>Pseudomonadota</taxon>
        <taxon>Gammaproteobacteria</taxon>
        <taxon>Steroidobacterales</taxon>
        <taxon>Steroidobacteraceae</taxon>
        <taxon>Steroidobacter</taxon>
    </lineage>
</organism>
<keyword evidence="5 11" id="KW-0479">Metal-binding</keyword>
<dbReference type="EC" id="1.1.1.42" evidence="11"/>
<keyword evidence="7 11" id="KW-0521">NADP</keyword>
<keyword evidence="4 11" id="KW-0816">Tricarboxylic acid cycle</keyword>
<dbReference type="Gene3D" id="3.40.718.10">
    <property type="entry name" value="Isopropylmalate Dehydrogenase"/>
    <property type="match status" value="1"/>
</dbReference>
<keyword evidence="6" id="KW-0460">Magnesium</keyword>
<dbReference type="SMART" id="SM01329">
    <property type="entry name" value="Iso_dh"/>
    <property type="match status" value="1"/>
</dbReference>
<dbReference type="Pfam" id="PF00180">
    <property type="entry name" value="Iso_dh"/>
    <property type="match status" value="1"/>
</dbReference>
<dbReference type="PANTHER" id="PTHR43504">
    <property type="entry name" value="ISOCITRATE DEHYDROGENASE [NADP]"/>
    <property type="match status" value="1"/>
</dbReference>
<evidence type="ECO:0000256" key="3">
    <source>
        <dbReference type="ARBA" id="ARBA00022435"/>
    </source>
</evidence>
<dbReference type="NCBIfam" id="TIGR00183">
    <property type="entry name" value="prok_nadp_idh"/>
    <property type="match status" value="1"/>
</dbReference>
<dbReference type="SUPFAM" id="SSF53659">
    <property type="entry name" value="Isocitrate/Isopropylmalate dehydrogenase-like"/>
    <property type="match status" value="1"/>
</dbReference>
<dbReference type="NCBIfam" id="NF005425">
    <property type="entry name" value="PRK07006.1"/>
    <property type="match status" value="1"/>
</dbReference>
<evidence type="ECO:0000256" key="8">
    <source>
        <dbReference type="ARBA" id="ARBA00023002"/>
    </source>
</evidence>
<comment type="subunit">
    <text evidence="2">Homodimer.</text>
</comment>
<dbReference type="RefSeq" id="WP_203169999.1">
    <property type="nucleotide sequence ID" value="NZ_JAEVLS010000006.1"/>
</dbReference>
<comment type="cofactor">
    <cofactor evidence="11">
        <name>Mg(2+)</name>
        <dbReference type="ChEBI" id="CHEBI:18420"/>
    </cofactor>
    <cofactor evidence="11">
        <name>Mn(2+)</name>
        <dbReference type="ChEBI" id="CHEBI:29035"/>
    </cofactor>
</comment>